<comment type="caution">
    <text evidence="3">The sequence shown here is derived from an EMBL/GenBank/DDBJ whole genome shotgun (WGS) entry which is preliminary data.</text>
</comment>
<feature type="domain" description="Htaa" evidence="2">
    <location>
        <begin position="221"/>
        <end position="337"/>
    </location>
</feature>
<keyword evidence="1" id="KW-0732">Signal</keyword>
<reference evidence="4" key="1">
    <citation type="journal article" date="2019" name="Int. J. Syst. Evol. Microbiol.">
        <title>The Global Catalogue of Microorganisms (GCM) 10K type strain sequencing project: providing services to taxonomists for standard genome sequencing and annotation.</title>
        <authorList>
            <consortium name="The Broad Institute Genomics Platform"/>
            <consortium name="The Broad Institute Genome Sequencing Center for Infectious Disease"/>
            <person name="Wu L."/>
            <person name="Ma J."/>
        </authorList>
    </citation>
    <scope>NUCLEOTIDE SEQUENCE [LARGE SCALE GENOMIC DNA]</scope>
    <source>
        <strain evidence="4">JCM 16923</strain>
    </source>
</reference>
<keyword evidence="4" id="KW-1185">Reference proteome</keyword>
<dbReference type="EMBL" id="BAAAZW010000001">
    <property type="protein sequence ID" value="GAA3947543.1"/>
    <property type="molecule type" value="Genomic_DNA"/>
</dbReference>
<accession>A0ABP7NJJ4</accession>
<gene>
    <name evidence="3" type="ORF">GCM10022231_00570</name>
</gene>
<protein>
    <recommendedName>
        <fullName evidence="2">Htaa domain-containing protein</fullName>
    </recommendedName>
</protein>
<proteinExistence type="predicted"/>
<feature type="chain" id="PRO_5047203270" description="Htaa domain-containing protein" evidence="1">
    <location>
        <begin position="25"/>
        <end position="361"/>
    </location>
</feature>
<evidence type="ECO:0000313" key="4">
    <source>
        <dbReference type="Proteomes" id="UP001418444"/>
    </source>
</evidence>
<name>A0ABP7NJJ4_9ACTN</name>
<dbReference type="InterPro" id="IPR007331">
    <property type="entry name" value="Htaa"/>
</dbReference>
<dbReference type="RefSeq" id="WP_344779407.1">
    <property type="nucleotide sequence ID" value="NZ_BAAAZW010000001.1"/>
</dbReference>
<feature type="signal peptide" evidence="1">
    <location>
        <begin position="1"/>
        <end position="24"/>
    </location>
</feature>
<dbReference type="Proteomes" id="UP001418444">
    <property type="component" value="Unassembled WGS sequence"/>
</dbReference>
<sequence length="361" mass="38113">MKSARFIFIALLALCTAVSGAVFAAPAQAAPYQPAIEVFLSDGVTPAGQTQFHPGDTVVVKGRGFDPNANTDGLPVPVPPGVPHGTFITFGPFEPNWRPSKGAPESSRPTDRAQTKWAISDAALNQVPDTPFAMRRTVRVGSVPLHRDGTFTAKVKLTTPKDVPANGRWGIYTFGAADAVNASQELFVPLNYSTADGPNTPKPAPKNLVWSYSPNFYSTFAGSAQGAVVGKDGAAVDKNGKLSYELTSNTVQNGKGELRYSGAVVAYTRFHLYEIAMVDPIIRVNGTKAVLSMKTSTTDQNGTDVLRRVDVADLTLTRAQLARLAQDADVTGIPAAFRPGVTPPLLGALSQGSASPVSVLF</sequence>
<evidence type="ECO:0000256" key="1">
    <source>
        <dbReference type="SAM" id="SignalP"/>
    </source>
</evidence>
<dbReference type="Pfam" id="PF04213">
    <property type="entry name" value="HtaA"/>
    <property type="match status" value="1"/>
</dbReference>
<evidence type="ECO:0000313" key="3">
    <source>
        <dbReference type="EMBL" id="GAA3947543.1"/>
    </source>
</evidence>
<evidence type="ECO:0000259" key="2">
    <source>
        <dbReference type="Pfam" id="PF04213"/>
    </source>
</evidence>
<organism evidence="3 4">
    <name type="scientific">Gordonia caeni</name>
    <dbReference type="NCBI Taxonomy" id="1007097"/>
    <lineage>
        <taxon>Bacteria</taxon>
        <taxon>Bacillati</taxon>
        <taxon>Actinomycetota</taxon>
        <taxon>Actinomycetes</taxon>
        <taxon>Mycobacteriales</taxon>
        <taxon>Gordoniaceae</taxon>
        <taxon>Gordonia</taxon>
    </lineage>
</organism>